<evidence type="ECO:0000256" key="1">
    <source>
        <dbReference type="SAM" id="SignalP"/>
    </source>
</evidence>
<sequence>MLWGLVLAWMVSFHHTISFLRTSAAGASSPGTLARFSAVGMGRWETAPPSSLARLGAAQARTMRVAQASWAARRTSGALDPVERRGRAATPR</sequence>
<evidence type="ECO:0000313" key="2">
    <source>
        <dbReference type="EMBL" id="JAD66114.1"/>
    </source>
</evidence>
<dbReference type="AlphaFoldDB" id="A0A0A9BQ94"/>
<keyword evidence="1" id="KW-0732">Signal</keyword>
<feature type="signal peptide" evidence="1">
    <location>
        <begin position="1"/>
        <end position="16"/>
    </location>
</feature>
<protein>
    <recommendedName>
        <fullName evidence="3">Secreted protein</fullName>
    </recommendedName>
</protein>
<organism evidence="2">
    <name type="scientific">Arundo donax</name>
    <name type="common">Giant reed</name>
    <name type="synonym">Donax arundinaceus</name>
    <dbReference type="NCBI Taxonomy" id="35708"/>
    <lineage>
        <taxon>Eukaryota</taxon>
        <taxon>Viridiplantae</taxon>
        <taxon>Streptophyta</taxon>
        <taxon>Embryophyta</taxon>
        <taxon>Tracheophyta</taxon>
        <taxon>Spermatophyta</taxon>
        <taxon>Magnoliopsida</taxon>
        <taxon>Liliopsida</taxon>
        <taxon>Poales</taxon>
        <taxon>Poaceae</taxon>
        <taxon>PACMAD clade</taxon>
        <taxon>Arundinoideae</taxon>
        <taxon>Arundineae</taxon>
        <taxon>Arundo</taxon>
    </lineage>
</organism>
<reference evidence="2" key="2">
    <citation type="journal article" date="2015" name="Data Brief">
        <title>Shoot transcriptome of the giant reed, Arundo donax.</title>
        <authorList>
            <person name="Barrero R.A."/>
            <person name="Guerrero F.D."/>
            <person name="Moolhuijzen P."/>
            <person name="Goolsby J.A."/>
            <person name="Tidwell J."/>
            <person name="Bellgard S.E."/>
            <person name="Bellgard M.I."/>
        </authorList>
    </citation>
    <scope>NUCLEOTIDE SEQUENCE</scope>
    <source>
        <tissue evidence="2">Shoot tissue taken approximately 20 cm above the soil surface</tissue>
    </source>
</reference>
<name>A0A0A9BQ94_ARUDO</name>
<proteinExistence type="predicted"/>
<evidence type="ECO:0008006" key="3">
    <source>
        <dbReference type="Google" id="ProtNLM"/>
    </source>
</evidence>
<dbReference type="EMBL" id="GBRH01231781">
    <property type="protein sequence ID" value="JAD66114.1"/>
    <property type="molecule type" value="Transcribed_RNA"/>
</dbReference>
<accession>A0A0A9BQ94</accession>
<reference evidence="2" key="1">
    <citation type="submission" date="2014-09" db="EMBL/GenBank/DDBJ databases">
        <authorList>
            <person name="Magalhaes I.L.F."/>
            <person name="Oliveira U."/>
            <person name="Santos F.R."/>
            <person name="Vidigal T.H.D.A."/>
            <person name="Brescovit A.D."/>
            <person name="Santos A.J."/>
        </authorList>
    </citation>
    <scope>NUCLEOTIDE SEQUENCE</scope>
    <source>
        <tissue evidence="2">Shoot tissue taken approximately 20 cm above the soil surface</tissue>
    </source>
</reference>
<feature type="chain" id="PRO_5002063023" description="Secreted protein" evidence="1">
    <location>
        <begin position="17"/>
        <end position="92"/>
    </location>
</feature>